<dbReference type="FunFam" id="1.20.1050.60:FF:000001">
    <property type="entry name" value="Putative alpha-1,2-mannosidase"/>
    <property type="match status" value="1"/>
</dbReference>
<dbReference type="InterPro" id="IPR008928">
    <property type="entry name" value="6-hairpin_glycosidase_sf"/>
</dbReference>
<organism evidence="4 5">
    <name type="scientific">Couchioplanes caeruleus subsp. caeruleus</name>
    <dbReference type="NCBI Taxonomy" id="56427"/>
    <lineage>
        <taxon>Bacteria</taxon>
        <taxon>Bacillati</taxon>
        <taxon>Actinomycetota</taxon>
        <taxon>Actinomycetes</taxon>
        <taxon>Micromonosporales</taxon>
        <taxon>Micromonosporaceae</taxon>
        <taxon>Couchioplanes</taxon>
    </lineage>
</organism>
<dbReference type="GO" id="GO:0000224">
    <property type="term" value="F:peptide-N4-(N-acetyl-beta-glucosaminyl)asparagine amidase activity"/>
    <property type="evidence" value="ECO:0007669"/>
    <property type="project" value="TreeGrafter"/>
</dbReference>
<dbReference type="FunFam" id="3.30.2080.10:FF:000001">
    <property type="entry name" value="Alpha-1,2-mannosidase subfamily"/>
    <property type="match status" value="1"/>
</dbReference>
<dbReference type="EMBL" id="MEIA01000102">
    <property type="protein sequence ID" value="OJF14325.1"/>
    <property type="molecule type" value="Genomic_DNA"/>
</dbReference>
<comment type="caution">
    <text evidence="4">The sequence shown here is derived from an EMBL/GenBank/DDBJ whole genome shotgun (WGS) entry which is preliminary data.</text>
</comment>
<dbReference type="Gene3D" id="2.60.120.260">
    <property type="entry name" value="Galactose-binding domain-like"/>
    <property type="match status" value="2"/>
</dbReference>
<keyword evidence="2" id="KW-0732">Signal</keyword>
<evidence type="ECO:0000259" key="3">
    <source>
        <dbReference type="PROSITE" id="PS50022"/>
    </source>
</evidence>
<dbReference type="GO" id="GO:0030246">
    <property type="term" value="F:carbohydrate binding"/>
    <property type="evidence" value="ECO:0007669"/>
    <property type="project" value="InterPro"/>
</dbReference>
<name>A0A1K0FNB5_9ACTN</name>
<dbReference type="SUPFAM" id="SSF48208">
    <property type="entry name" value="Six-hairpin glycosidases"/>
    <property type="match status" value="1"/>
</dbReference>
<dbReference type="Gene3D" id="2.70.98.10">
    <property type="match status" value="1"/>
</dbReference>
<feature type="signal peptide" evidence="2">
    <location>
        <begin position="1"/>
        <end position="19"/>
    </location>
</feature>
<dbReference type="Pfam" id="PF07971">
    <property type="entry name" value="Glyco_hydro_92"/>
    <property type="match status" value="1"/>
</dbReference>
<dbReference type="InterPro" id="IPR005887">
    <property type="entry name" value="GH92_a_mannosidase_put"/>
</dbReference>
<dbReference type="Proteomes" id="UP000182486">
    <property type="component" value="Unassembled WGS sequence"/>
</dbReference>
<dbReference type="InterPro" id="IPR012939">
    <property type="entry name" value="Glyco_hydro_92"/>
</dbReference>
<dbReference type="GO" id="GO:0005829">
    <property type="term" value="C:cytosol"/>
    <property type="evidence" value="ECO:0007669"/>
    <property type="project" value="TreeGrafter"/>
</dbReference>
<proteinExistence type="predicted"/>
<dbReference type="Pfam" id="PF17678">
    <property type="entry name" value="Glyco_hydro_92N"/>
    <property type="match status" value="1"/>
</dbReference>
<dbReference type="InterPro" id="IPR050883">
    <property type="entry name" value="PNGase"/>
</dbReference>
<dbReference type="GO" id="GO:0006516">
    <property type="term" value="P:glycoprotein catabolic process"/>
    <property type="evidence" value="ECO:0007669"/>
    <property type="project" value="TreeGrafter"/>
</dbReference>
<feature type="region of interest" description="Disordered" evidence="1">
    <location>
        <begin position="212"/>
        <end position="232"/>
    </location>
</feature>
<dbReference type="InterPro" id="IPR008979">
    <property type="entry name" value="Galactose-bd-like_sf"/>
</dbReference>
<feature type="chain" id="PRO_5038770627" evidence="2">
    <location>
        <begin position="20"/>
        <end position="1421"/>
    </location>
</feature>
<evidence type="ECO:0000313" key="4">
    <source>
        <dbReference type="EMBL" id="OJF14325.1"/>
    </source>
</evidence>
<evidence type="ECO:0000256" key="1">
    <source>
        <dbReference type="SAM" id="MobiDB-lite"/>
    </source>
</evidence>
<dbReference type="SUPFAM" id="SSF49785">
    <property type="entry name" value="Galactose-binding domain-like"/>
    <property type="match status" value="1"/>
</dbReference>
<dbReference type="PANTHER" id="PTHR12143">
    <property type="entry name" value="PEPTIDE N-GLYCANASE PNGASE -RELATED"/>
    <property type="match status" value="1"/>
</dbReference>
<dbReference type="GO" id="GO:0005975">
    <property type="term" value="P:carbohydrate metabolic process"/>
    <property type="evidence" value="ECO:0007669"/>
    <property type="project" value="InterPro"/>
</dbReference>
<feature type="region of interest" description="Disordered" evidence="1">
    <location>
        <begin position="37"/>
        <end position="60"/>
    </location>
</feature>
<dbReference type="PANTHER" id="PTHR12143:SF43">
    <property type="entry name" value="PUTATIVE-RELATED"/>
    <property type="match status" value="1"/>
</dbReference>
<accession>A0A1K0FNB5</accession>
<evidence type="ECO:0000256" key="2">
    <source>
        <dbReference type="SAM" id="SignalP"/>
    </source>
</evidence>
<feature type="region of interest" description="Disordered" evidence="1">
    <location>
        <begin position="1134"/>
        <end position="1176"/>
    </location>
</feature>
<dbReference type="Gene3D" id="1.20.1050.60">
    <property type="entry name" value="alpha-1,2-mannosidase"/>
    <property type="match status" value="1"/>
</dbReference>
<keyword evidence="5" id="KW-1185">Reference proteome</keyword>
<gene>
    <name evidence="4" type="ORF">BG844_10375</name>
</gene>
<dbReference type="Gene3D" id="3.30.2080.10">
    <property type="entry name" value="GH92 mannosidase domain"/>
    <property type="match status" value="1"/>
</dbReference>
<dbReference type="PROSITE" id="PS50022">
    <property type="entry name" value="FA58C_3"/>
    <property type="match status" value="1"/>
</dbReference>
<dbReference type="InterPro" id="IPR041371">
    <property type="entry name" value="GH92_N"/>
</dbReference>
<dbReference type="InterPro" id="IPR014718">
    <property type="entry name" value="GH-type_carb-bd"/>
</dbReference>
<reference evidence="4 5" key="1">
    <citation type="submission" date="2016-09" db="EMBL/GenBank/DDBJ databases">
        <title>Couchioplanes caeruleus draft genome sequence.</title>
        <authorList>
            <person name="Sheehan J."/>
            <person name="Caffrey P."/>
        </authorList>
    </citation>
    <scope>NUCLEOTIDE SEQUENCE [LARGE SCALE GENOMIC DNA]</scope>
    <source>
        <strain evidence="4 5">DSM 43634</strain>
    </source>
</reference>
<feature type="region of interest" description="Disordered" evidence="1">
    <location>
        <begin position="1399"/>
        <end position="1421"/>
    </location>
</feature>
<evidence type="ECO:0000313" key="5">
    <source>
        <dbReference type="Proteomes" id="UP000182486"/>
    </source>
</evidence>
<dbReference type="NCBIfam" id="TIGR01180">
    <property type="entry name" value="aman2_put"/>
    <property type="match status" value="1"/>
</dbReference>
<dbReference type="Pfam" id="PF00754">
    <property type="entry name" value="F5_F8_type_C"/>
    <property type="match status" value="1"/>
</dbReference>
<dbReference type="InterPro" id="IPR000421">
    <property type="entry name" value="FA58C"/>
</dbReference>
<dbReference type="Gene3D" id="1.20.1610.10">
    <property type="entry name" value="alpha-1,2-mannosidases domains"/>
    <property type="match status" value="1"/>
</dbReference>
<feature type="domain" description="F5/8 type C" evidence="3">
    <location>
        <begin position="60"/>
        <end position="209"/>
    </location>
</feature>
<protein>
    <submittedName>
        <fullName evidence="4">Alpha-mannosidase</fullName>
    </submittedName>
</protein>
<sequence length="1421" mass="150932">MRQPRWSVVLLSVSLIAAAATVATGGAARAAAATSFRSSFESGDPQPAWTDTVDDGDDRSHGVDGGVTAGMPGSLREHVTAIAANAQPNPNEGVTNLNDGDPATKWLVDTPTSWAQYTLDTPATVVKYALTSANDAPERDPRDWTLEGSADGSAWTTVDTRAGQAFDQRFQTKTFAVANPASFRIYRLSVTGHPSGNLTQLADLELADANTTPPPAGPVQSRIGNGPASSPTAKAGVGYTGLKAFQIAGRHTAEGRGYSYNKIFDVDVAVTDDTELSYLVLPEFRRDDLSNPATYTAVDLAFTDGTYLSDLRSVDQNGVVVSPAAQGASKTLYTAQWNKRTARIGTVARGKTIDKILIGYDKPDGPTSFRAWFDDITIGEVAPARPRAHLSEYAETRRGTHSSGDFSRGNNFPATAVPHGFNFWTPVTNAGSTSWLYEYHRQNNAANRPTLQAFAASHEPSPWMGDRQTFQVMPSAAAGTPDAGRASRALAYGHENETAKPYYYGVTFDNGIKTEFAPTDHAALFQFTFPGDNGNLVFDNVNGNAGLTIDAANRTVSGWSDVNSGGLSAGWTRMFMYATIDAPITASGMLPTGNRPSTGYVKVDAGVDRAVTMRIATSLISVAQARHNLDLEVAADATLASIRDRAQAAWDAKMRTVEVEGASEDQLVTLYSNLYRLFLYPNSGFENTGTAQSPVYKHTVQSAVTSPASSPTETGAAVKDGKVYVNNGFWDTYRTTWPAYALLTPDAAGEMVDGFVQQYRDGGWISRWSSPGYANLMVGTSSDVAFADAYLKGVPGFDAEAAYQAAVKNATVTPPNANVGRKGLATSIFKGWTPSDATGEAMSWAMDGYINDFGIANMAEALAKKGGPKASSYAEQAAYFRNRALNYVHMFDESVDFFQGRDSAGRWRQPPSQYDPRVWGYDYTETNGWNMAFHVPQDGQGLANLYGGRDGLARKLDAFFSTPETAGFPGSYGGTIHEMLEARDVRMGQYGHSNQPSHHIIYMYDHVGQPYKAQKLVREALSRLYLGSDIGQGYPGDEDNGEMSAWQIFSALGFYPLRMGSPSYAIGSPLFTRATVNLPGGKKIVVNAPDNSARNVYVQSLKVNGKAHRSTSLPHSVLADGAVLDFEMGASPSAWGTGKDDAPPSLTTGDAVAGPMRDLTGPGRGTSSDPALVDDTSGTRAVVGTWQYDFSSSGERADYYTLTSGAVAGDPTSWKLSGSYDGTTWTTIDERKDQTFDWRLQTRPFKIAKPGRYAHYKLDVLANTGEASTTLAEIELLGTPVPTCTTTIADKVVGAVSVKSGVTCITRGATVTGLVTVAKGASLYVSGATLRAAVTATGAGTVSLLRATVAGPVTVTGSGPVLLEASAVKGPVTLLDNRTATVVAAGTINGPLTCTGNRPAPVSNGLPPAGTGPRLGQCAPL</sequence>